<dbReference type="OrthoDB" id="377209at2759"/>
<feature type="compositionally biased region" description="Basic and acidic residues" evidence="2">
    <location>
        <begin position="679"/>
        <end position="697"/>
    </location>
</feature>
<feature type="compositionally biased region" description="Gly residues" evidence="2">
    <location>
        <begin position="1"/>
        <end position="19"/>
    </location>
</feature>
<dbReference type="InterPro" id="IPR008942">
    <property type="entry name" value="ENTH_VHS"/>
</dbReference>
<gene>
    <name evidence="5" type="ORF">L211DRAFT_841066</name>
</gene>
<feature type="compositionally biased region" description="Gly residues" evidence="2">
    <location>
        <begin position="460"/>
        <end position="472"/>
    </location>
</feature>
<dbReference type="InterPro" id="IPR051485">
    <property type="entry name" value="SR-CTD_assoc_factor"/>
</dbReference>
<dbReference type="PANTHER" id="PTHR23140">
    <property type="entry name" value="RNA PROCESSING PROTEIN LD23810P"/>
    <property type="match status" value="1"/>
</dbReference>
<dbReference type="GO" id="GO:0003723">
    <property type="term" value="F:RNA binding"/>
    <property type="evidence" value="ECO:0007669"/>
    <property type="project" value="UniProtKB-KW"/>
</dbReference>
<dbReference type="AlphaFoldDB" id="A0A3N4LDX4"/>
<name>A0A3N4LDX4_9PEZI</name>
<dbReference type="InterPro" id="IPR000061">
    <property type="entry name" value="Surp"/>
</dbReference>
<proteinExistence type="predicted"/>
<feature type="region of interest" description="Disordered" evidence="2">
    <location>
        <begin position="253"/>
        <end position="290"/>
    </location>
</feature>
<protein>
    <recommendedName>
        <fullName evidence="7">CID domain-containing protein</fullName>
    </recommendedName>
</protein>
<feature type="compositionally biased region" description="Basic and acidic residues" evidence="2">
    <location>
        <begin position="450"/>
        <end position="459"/>
    </location>
</feature>
<reference evidence="5 6" key="1">
    <citation type="journal article" date="2018" name="Nat. Ecol. Evol.">
        <title>Pezizomycetes genomes reveal the molecular basis of ectomycorrhizal truffle lifestyle.</title>
        <authorList>
            <person name="Murat C."/>
            <person name="Payen T."/>
            <person name="Noel B."/>
            <person name="Kuo A."/>
            <person name="Morin E."/>
            <person name="Chen J."/>
            <person name="Kohler A."/>
            <person name="Krizsan K."/>
            <person name="Balestrini R."/>
            <person name="Da Silva C."/>
            <person name="Montanini B."/>
            <person name="Hainaut M."/>
            <person name="Levati E."/>
            <person name="Barry K.W."/>
            <person name="Belfiori B."/>
            <person name="Cichocki N."/>
            <person name="Clum A."/>
            <person name="Dockter R.B."/>
            <person name="Fauchery L."/>
            <person name="Guy J."/>
            <person name="Iotti M."/>
            <person name="Le Tacon F."/>
            <person name="Lindquist E.A."/>
            <person name="Lipzen A."/>
            <person name="Malagnac F."/>
            <person name="Mello A."/>
            <person name="Molinier V."/>
            <person name="Miyauchi S."/>
            <person name="Poulain J."/>
            <person name="Riccioni C."/>
            <person name="Rubini A."/>
            <person name="Sitrit Y."/>
            <person name="Splivallo R."/>
            <person name="Traeger S."/>
            <person name="Wang M."/>
            <person name="Zifcakova L."/>
            <person name="Wipf D."/>
            <person name="Zambonelli A."/>
            <person name="Paolocci F."/>
            <person name="Nowrousian M."/>
            <person name="Ottonello S."/>
            <person name="Baldrian P."/>
            <person name="Spatafora J.W."/>
            <person name="Henrissat B."/>
            <person name="Nagy L.G."/>
            <person name="Aury J.M."/>
            <person name="Wincker P."/>
            <person name="Grigoriev I.V."/>
            <person name="Bonfante P."/>
            <person name="Martin F.M."/>
        </authorList>
    </citation>
    <scope>NUCLEOTIDE SEQUENCE [LARGE SCALE GENOMIC DNA]</scope>
    <source>
        <strain evidence="5 6">ATCC MYA-4762</strain>
    </source>
</reference>
<keyword evidence="6" id="KW-1185">Reference proteome</keyword>
<keyword evidence="1" id="KW-0694">RNA-binding</keyword>
<dbReference type="GO" id="GO:0005634">
    <property type="term" value="C:nucleus"/>
    <property type="evidence" value="ECO:0007669"/>
    <property type="project" value="TreeGrafter"/>
</dbReference>
<feature type="compositionally biased region" description="Acidic residues" evidence="2">
    <location>
        <begin position="727"/>
        <end position="772"/>
    </location>
</feature>
<sequence length="829" mass="90173">MGAPPGRGGFGGGPGGRGGNALRPPPPSGPGAGQRRHFTVPSTSGAGTGKVGGFSLGGRAERGGMEGPAGRKRNLEFDDHQASEREKRRLRDSNMGILAFENSTEAVSKKEDYFPQEASDEDDDDSARKEQPKPTVQLRNLPPGLTKDEVRTLFKETNPNMVLDSIRLIPTVPLGPSSTMTAATANPSSAPIRKAQSAIVTLSTETPSSEIDALTSTLQNHYLGLGFRLSISRQLASAALAITQPGFSGLGATASRGTGNSTSNPFGAKALTPKPTNGGHQRAPPPGYHHPRGFAPPASFSAGGRPGNIQNNGNANLLQIHVTPPTSLRMLKLIHKTVESVFTHGPEFEALLMSQPSVRKDERWSFLFDTRSEEHAYYRWRLWEVLSGASYRDHGDLSKGVEIFEGPNQPLWVPPKRQLRYEWAGNLDDIVDDPDYHSVGEGSGSDSENEDSKRDRGMRDGPGGALPAGGLGLDNAGGKEQKSYLGPLNRGKLMWLVCRVPTSTTKVRRGDVARVMAFAIENASAAEEVVEVLVGNVIRPLGVQKHLFEQATPSGADDDRDNSGEEDSQAKKEEKAQAAEADISGAKIVALYLLSDVLSNSSLGIRNAWRYRGLVEQKLREAKVMESLGRTYRSPDWGRIRREKFRRLVVGILNLWEGWNVFPQGTMEEFMRGFMEGGREEMEGSEKKEGGEKEEVAQQKTKSRWKTVDTTAEPAVNAEVLAKKEEEEMADGEEEEDVDGVPMAEDDEDIDGVPLEEDDDVDGAPMQADEEEEHKPPLQENKEPHKEEQKMGFGGMTFGVRAVGLGAGPPVKRKRPKAEDMFADDDDED</sequence>
<dbReference type="SMART" id="SM00648">
    <property type="entry name" value="SWAP"/>
    <property type="match status" value="1"/>
</dbReference>
<accession>A0A3N4LDX4</accession>
<feature type="domain" description="SURP motif" evidence="3">
    <location>
        <begin position="333"/>
        <end position="378"/>
    </location>
</feature>
<evidence type="ECO:0000259" key="4">
    <source>
        <dbReference type="PROSITE" id="PS51391"/>
    </source>
</evidence>
<evidence type="ECO:0000256" key="1">
    <source>
        <dbReference type="ARBA" id="ARBA00022884"/>
    </source>
</evidence>
<dbReference type="Gene3D" id="1.25.40.90">
    <property type="match status" value="1"/>
</dbReference>
<feature type="compositionally biased region" description="Basic and acidic residues" evidence="2">
    <location>
        <begin position="73"/>
        <end position="92"/>
    </location>
</feature>
<dbReference type="STRING" id="1051890.A0A3N4LDX4"/>
<feature type="compositionally biased region" description="Acidic residues" evidence="2">
    <location>
        <begin position="556"/>
        <end position="567"/>
    </location>
</feature>
<feature type="region of interest" description="Disordered" evidence="2">
    <location>
        <begin position="679"/>
        <end position="829"/>
    </location>
</feature>
<feature type="region of interest" description="Disordered" evidence="2">
    <location>
        <begin position="550"/>
        <end position="577"/>
    </location>
</feature>
<dbReference type="SUPFAM" id="SSF109905">
    <property type="entry name" value="Surp module (SWAP domain)"/>
    <property type="match status" value="1"/>
</dbReference>
<dbReference type="InterPro" id="IPR035967">
    <property type="entry name" value="SWAP/Surp_sf"/>
</dbReference>
<feature type="compositionally biased region" description="Basic and acidic residues" evidence="2">
    <location>
        <begin position="568"/>
        <end position="577"/>
    </location>
</feature>
<dbReference type="GO" id="GO:0006396">
    <property type="term" value="P:RNA processing"/>
    <property type="evidence" value="ECO:0007669"/>
    <property type="project" value="InterPro"/>
</dbReference>
<dbReference type="InParanoid" id="A0A3N4LDX4"/>
<feature type="compositionally biased region" description="Gly residues" evidence="2">
    <location>
        <begin position="46"/>
        <end position="56"/>
    </location>
</feature>
<organism evidence="5 6">
    <name type="scientific">Terfezia boudieri ATCC MYA-4762</name>
    <dbReference type="NCBI Taxonomy" id="1051890"/>
    <lineage>
        <taxon>Eukaryota</taxon>
        <taxon>Fungi</taxon>
        <taxon>Dikarya</taxon>
        <taxon>Ascomycota</taxon>
        <taxon>Pezizomycotina</taxon>
        <taxon>Pezizomycetes</taxon>
        <taxon>Pezizales</taxon>
        <taxon>Pezizaceae</taxon>
        <taxon>Terfezia</taxon>
    </lineage>
</organism>
<feature type="compositionally biased region" description="Basic and acidic residues" evidence="2">
    <location>
        <begin position="773"/>
        <end position="790"/>
    </location>
</feature>
<evidence type="ECO:0000313" key="6">
    <source>
        <dbReference type="Proteomes" id="UP000267821"/>
    </source>
</evidence>
<dbReference type="EMBL" id="ML121564">
    <property type="protein sequence ID" value="RPB21083.1"/>
    <property type="molecule type" value="Genomic_DNA"/>
</dbReference>
<dbReference type="PANTHER" id="PTHR23140:SF0">
    <property type="entry name" value="U2 SNRNP-ASSOCIATED SURP MOTIF-CONTAINING PROTEIN"/>
    <property type="match status" value="1"/>
</dbReference>
<dbReference type="PROSITE" id="PS50128">
    <property type="entry name" value="SURP"/>
    <property type="match status" value="1"/>
</dbReference>
<dbReference type="Gene3D" id="1.10.10.790">
    <property type="entry name" value="Surp module"/>
    <property type="match status" value="1"/>
</dbReference>
<feature type="domain" description="CID" evidence="4">
    <location>
        <begin position="485"/>
        <end position="678"/>
    </location>
</feature>
<evidence type="ECO:0000256" key="2">
    <source>
        <dbReference type="SAM" id="MobiDB-lite"/>
    </source>
</evidence>
<dbReference type="Pfam" id="PF01805">
    <property type="entry name" value="Surp"/>
    <property type="match status" value="1"/>
</dbReference>
<dbReference type="Proteomes" id="UP000267821">
    <property type="component" value="Unassembled WGS sequence"/>
</dbReference>
<dbReference type="InterPro" id="IPR006569">
    <property type="entry name" value="CID_dom"/>
</dbReference>
<evidence type="ECO:0000259" key="3">
    <source>
        <dbReference type="PROSITE" id="PS50128"/>
    </source>
</evidence>
<dbReference type="PROSITE" id="PS51391">
    <property type="entry name" value="CID"/>
    <property type="match status" value="1"/>
</dbReference>
<feature type="region of interest" description="Disordered" evidence="2">
    <location>
        <begin position="434"/>
        <end position="477"/>
    </location>
</feature>
<evidence type="ECO:0000313" key="5">
    <source>
        <dbReference type="EMBL" id="RPB21083.1"/>
    </source>
</evidence>
<feature type="region of interest" description="Disordered" evidence="2">
    <location>
        <begin position="1"/>
        <end position="143"/>
    </location>
</feature>
<feature type="compositionally biased region" description="Polar residues" evidence="2">
    <location>
        <begin position="255"/>
        <end position="265"/>
    </location>
</feature>
<evidence type="ECO:0008006" key="7">
    <source>
        <dbReference type="Google" id="ProtNLM"/>
    </source>
</evidence>